<dbReference type="OrthoDB" id="9805821at2"/>
<protein>
    <recommendedName>
        <fullName evidence="6">Glycoside hydrolase family 3 N-terminal domain-containing protein</fullName>
    </recommendedName>
</protein>
<proteinExistence type="inferred from homology"/>
<feature type="region of interest" description="Disordered" evidence="4">
    <location>
        <begin position="31"/>
        <end position="98"/>
    </location>
</feature>
<evidence type="ECO:0000256" key="5">
    <source>
        <dbReference type="SAM" id="SignalP"/>
    </source>
</evidence>
<dbReference type="GO" id="GO:0009254">
    <property type="term" value="P:peptidoglycan turnover"/>
    <property type="evidence" value="ECO:0007669"/>
    <property type="project" value="TreeGrafter"/>
</dbReference>
<evidence type="ECO:0000256" key="3">
    <source>
        <dbReference type="ARBA" id="ARBA00023295"/>
    </source>
</evidence>
<dbReference type="Proteomes" id="UP000306985">
    <property type="component" value="Unassembled WGS sequence"/>
</dbReference>
<dbReference type="Gene3D" id="3.20.20.300">
    <property type="entry name" value="Glycoside hydrolase, family 3, N-terminal domain"/>
    <property type="match status" value="1"/>
</dbReference>
<keyword evidence="2" id="KW-0378">Hydrolase</keyword>
<evidence type="ECO:0000259" key="6">
    <source>
        <dbReference type="Pfam" id="PF00933"/>
    </source>
</evidence>
<feature type="compositionally biased region" description="Low complexity" evidence="4">
    <location>
        <begin position="55"/>
        <end position="98"/>
    </location>
</feature>
<dbReference type="Pfam" id="PF00933">
    <property type="entry name" value="Glyco_hydro_3"/>
    <property type="match status" value="1"/>
</dbReference>
<feature type="domain" description="Glycoside hydrolase family 3 N-terminal" evidence="6">
    <location>
        <begin position="137"/>
        <end position="457"/>
    </location>
</feature>
<comment type="similarity">
    <text evidence="1">Belongs to the glycosyl hydrolase 3 family.</text>
</comment>
<dbReference type="InterPro" id="IPR036962">
    <property type="entry name" value="Glyco_hydro_3_N_sf"/>
</dbReference>
<comment type="caution">
    <text evidence="7">The sequence shown here is derived from an EMBL/GenBank/DDBJ whole genome shotgun (WGS) entry which is preliminary data.</text>
</comment>
<dbReference type="EMBL" id="SZZH01000001">
    <property type="protein sequence ID" value="TKV61119.1"/>
    <property type="molecule type" value="Genomic_DNA"/>
</dbReference>
<sequence>MTGHHGRVLRVSALIVAGSLVLVACGGSPSPSADALTGTASSGGSFVLSEDDRSASPTVQSPSPTVPTSESTAADPTTTSSAAPVPVSTSSPAPTPAAPAATNGLVTAADQAAAAAAVAAMSVEDRAGTVVMASSADAVGSDLVQRRHLGGVILMGSQGTIDGTSAGTPAQVAAVTAALQAQVPAGQAGAPLLVATDQEYGLVTRMVNGFTDFPGADELGDITDTAAAVAATEAVTTAAGRELRAVGVNVDFAPDADIAPRSGASGVAGRTFGSDPDRVGELVGAAVRGYSAGGVAPTIKHFPGIGRLAADTHVALPQLDSSCEEWNAAEAVPFRDGVAAGAPLVMTGHIRWPAAGASELPTSLSRTVLTDLVHGSGTGGCQGLDFGGVAVSDSFEMAPVVEAYGKNEAPWRGIAAGQDLVLMPVDPDGAVDGIVAAANDGRLPAERLTEAATRVYALRLALGRVPAPSLDVVDSAEHQATAAQARSAG</sequence>
<accession>A0A4U6QLF1</accession>
<dbReference type="InterPro" id="IPR050226">
    <property type="entry name" value="NagZ_Beta-hexosaminidase"/>
</dbReference>
<dbReference type="InterPro" id="IPR001764">
    <property type="entry name" value="Glyco_hydro_3_N"/>
</dbReference>
<dbReference type="PROSITE" id="PS51257">
    <property type="entry name" value="PROKAR_LIPOPROTEIN"/>
    <property type="match status" value="1"/>
</dbReference>
<dbReference type="InterPro" id="IPR017853">
    <property type="entry name" value="GH"/>
</dbReference>
<dbReference type="SUPFAM" id="SSF51445">
    <property type="entry name" value="(Trans)glycosidases"/>
    <property type="match status" value="1"/>
</dbReference>
<dbReference type="GO" id="GO:0004553">
    <property type="term" value="F:hydrolase activity, hydrolyzing O-glycosyl compounds"/>
    <property type="evidence" value="ECO:0007669"/>
    <property type="project" value="InterPro"/>
</dbReference>
<feature type="chain" id="PRO_5039444952" description="Glycoside hydrolase family 3 N-terminal domain-containing protein" evidence="5">
    <location>
        <begin position="25"/>
        <end position="489"/>
    </location>
</feature>
<keyword evidence="5" id="KW-0732">Signal</keyword>
<name>A0A4U6QLF1_9ACTN</name>
<dbReference type="PANTHER" id="PTHR30480">
    <property type="entry name" value="BETA-HEXOSAMINIDASE-RELATED"/>
    <property type="match status" value="1"/>
</dbReference>
<organism evidence="7 8">
    <name type="scientific">Nakamurella flava</name>
    <dbReference type="NCBI Taxonomy" id="2576308"/>
    <lineage>
        <taxon>Bacteria</taxon>
        <taxon>Bacillati</taxon>
        <taxon>Actinomycetota</taxon>
        <taxon>Actinomycetes</taxon>
        <taxon>Nakamurellales</taxon>
        <taxon>Nakamurellaceae</taxon>
        <taxon>Nakamurella</taxon>
    </lineage>
</organism>
<reference evidence="7 8" key="1">
    <citation type="submission" date="2019-05" db="EMBL/GenBank/DDBJ databases">
        <title>Nakamurella sp. N5BH11, whole genome shotgun sequence.</title>
        <authorList>
            <person name="Tuo L."/>
        </authorList>
    </citation>
    <scope>NUCLEOTIDE SEQUENCE [LARGE SCALE GENOMIC DNA]</scope>
    <source>
        <strain evidence="7 8">N5BH11</strain>
    </source>
</reference>
<gene>
    <name evidence="7" type="ORF">FDO65_05640</name>
</gene>
<evidence type="ECO:0000256" key="2">
    <source>
        <dbReference type="ARBA" id="ARBA00022801"/>
    </source>
</evidence>
<evidence type="ECO:0000256" key="4">
    <source>
        <dbReference type="SAM" id="MobiDB-lite"/>
    </source>
</evidence>
<dbReference type="RefSeq" id="WP_137448423.1">
    <property type="nucleotide sequence ID" value="NZ_SZZH01000001.1"/>
</dbReference>
<dbReference type="PANTHER" id="PTHR30480:SF16">
    <property type="entry name" value="GLYCOSIDE HYDROLASE FAMILY 3 DOMAIN PROTEIN"/>
    <property type="match status" value="1"/>
</dbReference>
<evidence type="ECO:0000256" key="1">
    <source>
        <dbReference type="ARBA" id="ARBA00005336"/>
    </source>
</evidence>
<keyword evidence="3" id="KW-0326">Glycosidase</keyword>
<dbReference type="GO" id="GO:0005975">
    <property type="term" value="P:carbohydrate metabolic process"/>
    <property type="evidence" value="ECO:0007669"/>
    <property type="project" value="InterPro"/>
</dbReference>
<evidence type="ECO:0000313" key="7">
    <source>
        <dbReference type="EMBL" id="TKV61119.1"/>
    </source>
</evidence>
<evidence type="ECO:0000313" key="8">
    <source>
        <dbReference type="Proteomes" id="UP000306985"/>
    </source>
</evidence>
<dbReference type="AlphaFoldDB" id="A0A4U6QLF1"/>
<feature type="signal peptide" evidence="5">
    <location>
        <begin position="1"/>
        <end position="24"/>
    </location>
</feature>
<keyword evidence="8" id="KW-1185">Reference proteome</keyword>